<dbReference type="EMBL" id="BSOR01000034">
    <property type="protein sequence ID" value="GLR64507.1"/>
    <property type="molecule type" value="Genomic_DNA"/>
</dbReference>
<dbReference type="InterPro" id="IPR013762">
    <property type="entry name" value="Integrase-like_cat_sf"/>
</dbReference>
<evidence type="ECO:0000313" key="3">
    <source>
        <dbReference type="EMBL" id="GLR64507.1"/>
    </source>
</evidence>
<keyword evidence="4" id="KW-1185">Reference proteome</keyword>
<gene>
    <name evidence="3" type="ORF">GCM10007878_19450</name>
</gene>
<reference evidence="4" key="1">
    <citation type="journal article" date="2019" name="Int. J. Syst. Evol. Microbiol.">
        <title>The Global Catalogue of Microorganisms (GCM) 10K type strain sequencing project: providing services to taxonomists for standard genome sequencing and annotation.</title>
        <authorList>
            <consortium name="The Broad Institute Genomics Platform"/>
            <consortium name="The Broad Institute Genome Sequencing Center for Infectious Disease"/>
            <person name="Wu L."/>
            <person name="Ma J."/>
        </authorList>
    </citation>
    <scope>NUCLEOTIDE SEQUENCE [LARGE SCALE GENOMIC DNA]</scope>
    <source>
        <strain evidence="4">NBRC 100033</strain>
    </source>
</reference>
<proteinExistence type="predicted"/>
<evidence type="ECO:0000313" key="4">
    <source>
        <dbReference type="Proteomes" id="UP001156682"/>
    </source>
</evidence>
<dbReference type="Gene3D" id="1.10.443.10">
    <property type="entry name" value="Intergrase catalytic core"/>
    <property type="match status" value="1"/>
</dbReference>
<sequence length="1253" mass="143463">MLSGYYPFNSITKALVTDSLSNLEKSITQSNIAIKHNAFTDYCLAMLFLATGHRPVNDPLEAEHLFDLEEGFILISDKVVHESRAWRLVALPKMACEQLEIYASYLETLLSHLHELPDSKNITDEICSLVAGKPKIPYFFYLDEGNPVQRQAVSPAKLVERWQDHWKLPINYLRHCMATELLHLTKRADLVSIQLGHITGTDHPFGVTAATSVKDSLSLIAEKMQEILLSFGWSKQKLNINKIGFDASSVLLKPQVSFAEVFGSKKRTLARKRKREAESKIIKKALKEVMQHVKGEPTQEKINSIVDLVVEQAVQQKVSVNSSLRFLYRFLRREKSLKLSYQKISQLRFLEEEASPFNSQSLIAYKLTRELRHKFIAYLSSKGKSKTQEKMDLRLAEIVVSSALFGGVADQDKLAVLAESLTKTTYHYNKQVFVDLALGKDKQATYRWFPDNLSLALLIGLYENNKKPIFHKLGFSRELANLTNSLGIDNNKDQTYKALALICRSALIFEAPGHLVRHLSGELPSVALPLAQWVRFQSIGKSLVQPREKGLPSPEFSASNTWLLNTYKPTVQKEKLKNAQSFLKDLRVVFNKSRFLNTSSNKSLSTRRKKQLVSNIKSWVGKNSEIKSSALKWAIVAWAVHLCEQGTRFKKNLAFSTIDNYVFLVARKLIALQPHANFLYLTEDDYEEIYLRVLETTNESIRFDLASRIIEFHKFLEEVYAVAEPNWSMLLQAANLTKVEGFADANMVSESEYLTLLNLLNDNVDLTTQLKTQYMVLLILGFRFGLRYGEAYRIKLTDIQVLDAETIILIVRNSIYGETKSNAGIRIVCLIEKMTHLEFQALSLLINSASELYEDEKQAFLMAEVYGTRELINRYETSYQLGSYLKHITGDNTLRFHHLRHSWATRVYGYIYPVETNQYLISPRFNPIAWQEFIGQNECSYPLNSLTTAIGHQSLTSTLESYIHSLAETHKNLVNLSNFRIKSSVYSYALQINQTVVRKRISRNNLLLVSSNIPRPKINLRKRPDKLPSSKNNKNTDEFSLVQIDQLLRRFSETKQNSSKIAYQLMVDKQALNRLLLQAAKVERESGFEFYRAQMANTASFINPEKITYPKVNFYFQENKRVANLLKDLSGRLKNFTREEHLALEKGLKVWKKNFVSRINETIISDNSELGAYLQMLELLNLGLKTTIINPEEPLKGTSAKIGLIAQAREKTQNRRLNRVAVKISLHNRVATYQTISRLLFVLNIYYDRLAST</sequence>
<dbReference type="InterPro" id="IPR002104">
    <property type="entry name" value="Integrase_catalytic"/>
</dbReference>
<comment type="caution">
    <text evidence="3">The sequence shown here is derived from an EMBL/GenBank/DDBJ whole genome shotgun (WGS) entry which is preliminary data.</text>
</comment>
<dbReference type="Proteomes" id="UP001156682">
    <property type="component" value="Unassembled WGS sequence"/>
</dbReference>
<dbReference type="SUPFAM" id="SSF56349">
    <property type="entry name" value="DNA breaking-rejoining enzymes"/>
    <property type="match status" value="2"/>
</dbReference>
<dbReference type="Pfam" id="PF00589">
    <property type="entry name" value="Phage_integrase"/>
    <property type="match status" value="1"/>
</dbReference>
<evidence type="ECO:0000259" key="2">
    <source>
        <dbReference type="Pfam" id="PF00589"/>
    </source>
</evidence>
<protein>
    <recommendedName>
        <fullName evidence="2">Tyr recombinase domain-containing protein</fullName>
    </recommendedName>
</protein>
<organism evidence="3 4">
    <name type="scientific">Marinospirillum insulare</name>
    <dbReference type="NCBI Taxonomy" id="217169"/>
    <lineage>
        <taxon>Bacteria</taxon>
        <taxon>Pseudomonadati</taxon>
        <taxon>Pseudomonadota</taxon>
        <taxon>Gammaproteobacteria</taxon>
        <taxon>Oceanospirillales</taxon>
        <taxon>Oceanospirillaceae</taxon>
        <taxon>Marinospirillum</taxon>
    </lineage>
</organism>
<keyword evidence="1" id="KW-0233">DNA recombination</keyword>
<accession>A0ABQ6A1Q3</accession>
<evidence type="ECO:0000256" key="1">
    <source>
        <dbReference type="ARBA" id="ARBA00023172"/>
    </source>
</evidence>
<dbReference type="RefSeq" id="WP_027851789.1">
    <property type="nucleotide sequence ID" value="NZ_BSOR01000034.1"/>
</dbReference>
<feature type="domain" description="Tyr recombinase" evidence="2">
    <location>
        <begin position="750"/>
        <end position="913"/>
    </location>
</feature>
<name>A0ABQ6A1Q3_9GAMM</name>
<dbReference type="InterPro" id="IPR011010">
    <property type="entry name" value="DNA_brk_join_enz"/>
</dbReference>